<sequence>PQPQPVQQDRWCVKCCCVPGKTIIKKIVYRQVDEQQNHEESQFDYASVIDQMGTTISVRYGNDIMEDTGICVSGGYNEQLRVIDFPVYISGQNDSNLTPLVPAN</sequence>
<gene>
    <name evidence="1" type="ORF">HFQ381_LOCUS24136</name>
</gene>
<evidence type="ECO:0000313" key="1">
    <source>
        <dbReference type="EMBL" id="CAF4454270.1"/>
    </source>
</evidence>
<dbReference type="AlphaFoldDB" id="A0A820SKB9"/>
<name>A0A820SKB9_9BILA</name>
<accession>A0A820SKB9</accession>
<proteinExistence type="predicted"/>
<evidence type="ECO:0000313" key="2">
    <source>
        <dbReference type="Proteomes" id="UP000663851"/>
    </source>
</evidence>
<reference evidence="1" key="1">
    <citation type="submission" date="2021-02" db="EMBL/GenBank/DDBJ databases">
        <authorList>
            <person name="Nowell W R."/>
        </authorList>
    </citation>
    <scope>NUCLEOTIDE SEQUENCE</scope>
</reference>
<dbReference type="EMBL" id="CAJOBO010002501">
    <property type="protein sequence ID" value="CAF4454270.1"/>
    <property type="molecule type" value="Genomic_DNA"/>
</dbReference>
<dbReference type="Proteomes" id="UP000663851">
    <property type="component" value="Unassembled WGS sequence"/>
</dbReference>
<feature type="non-terminal residue" evidence="1">
    <location>
        <position position="104"/>
    </location>
</feature>
<comment type="caution">
    <text evidence="1">The sequence shown here is derived from an EMBL/GenBank/DDBJ whole genome shotgun (WGS) entry which is preliminary data.</text>
</comment>
<protein>
    <submittedName>
        <fullName evidence="1">Uncharacterized protein</fullName>
    </submittedName>
</protein>
<organism evidence="1 2">
    <name type="scientific">Rotaria socialis</name>
    <dbReference type="NCBI Taxonomy" id="392032"/>
    <lineage>
        <taxon>Eukaryota</taxon>
        <taxon>Metazoa</taxon>
        <taxon>Spiralia</taxon>
        <taxon>Gnathifera</taxon>
        <taxon>Rotifera</taxon>
        <taxon>Eurotatoria</taxon>
        <taxon>Bdelloidea</taxon>
        <taxon>Philodinida</taxon>
        <taxon>Philodinidae</taxon>
        <taxon>Rotaria</taxon>
    </lineage>
</organism>